<name>A0ABT0DXL6_9SPHN</name>
<gene>
    <name evidence="3" type="ORF">MU848_09775</name>
</gene>
<dbReference type="RefSeq" id="WP_141397809.1">
    <property type="nucleotide sequence ID" value="NZ_JALKHS010000006.1"/>
</dbReference>
<evidence type="ECO:0000259" key="2">
    <source>
        <dbReference type="Pfam" id="PF18557"/>
    </source>
</evidence>
<feature type="domain" description="Anti-sigma factor NepR" evidence="2">
    <location>
        <begin position="50"/>
        <end position="74"/>
    </location>
</feature>
<comment type="caution">
    <text evidence="3">The sequence shown here is derived from an EMBL/GenBank/DDBJ whole genome shotgun (WGS) entry which is preliminary data.</text>
</comment>
<dbReference type="Pfam" id="PF18557">
    <property type="entry name" value="NepR"/>
    <property type="match status" value="1"/>
</dbReference>
<proteinExistence type="predicted"/>
<accession>A0ABT0DXL6</accession>
<dbReference type="EMBL" id="JALKHS010000006">
    <property type="protein sequence ID" value="MCK0531866.1"/>
    <property type="molecule type" value="Genomic_DNA"/>
</dbReference>
<evidence type="ECO:0000256" key="1">
    <source>
        <dbReference type="SAM" id="MobiDB-lite"/>
    </source>
</evidence>
<evidence type="ECO:0000313" key="3">
    <source>
        <dbReference type="EMBL" id="MCK0531866.1"/>
    </source>
</evidence>
<feature type="compositionally biased region" description="Basic and acidic residues" evidence="1">
    <location>
        <begin position="1"/>
        <end position="18"/>
    </location>
</feature>
<sequence>MVASTTERDVKGGDRKDVGANTPDSGVTGNASRKRRSAPAKGDGNVANVLRSVYQRAVDEDIPAEMLDLLRKLD</sequence>
<protein>
    <recommendedName>
        <fullName evidence="2">Anti-sigma factor NepR domain-containing protein</fullName>
    </recommendedName>
</protein>
<reference evidence="3 4" key="1">
    <citation type="submission" date="2022-04" db="EMBL/GenBank/DDBJ databases">
        <authorList>
            <person name="Huq M.A."/>
        </authorList>
    </citation>
    <scope>NUCLEOTIDE SEQUENCE [LARGE SCALE GENOMIC DNA]</scope>
    <source>
        <strain evidence="3 4">MAH-33</strain>
    </source>
</reference>
<dbReference type="Proteomes" id="UP001203512">
    <property type="component" value="Unassembled WGS sequence"/>
</dbReference>
<dbReference type="InterPro" id="IPR041649">
    <property type="entry name" value="NepR"/>
</dbReference>
<feature type="compositionally biased region" description="Polar residues" evidence="1">
    <location>
        <begin position="22"/>
        <end position="31"/>
    </location>
</feature>
<organism evidence="3 4">
    <name type="scientific">Sphingobium agri</name>
    <dbReference type="NCBI Taxonomy" id="2933566"/>
    <lineage>
        <taxon>Bacteria</taxon>
        <taxon>Pseudomonadati</taxon>
        <taxon>Pseudomonadota</taxon>
        <taxon>Alphaproteobacteria</taxon>
        <taxon>Sphingomonadales</taxon>
        <taxon>Sphingomonadaceae</taxon>
        <taxon>Sphingobium</taxon>
    </lineage>
</organism>
<feature type="region of interest" description="Disordered" evidence="1">
    <location>
        <begin position="1"/>
        <end position="45"/>
    </location>
</feature>
<keyword evidence="4" id="KW-1185">Reference proteome</keyword>
<evidence type="ECO:0000313" key="4">
    <source>
        <dbReference type="Proteomes" id="UP001203512"/>
    </source>
</evidence>